<dbReference type="EMBL" id="CAJNOR010009648">
    <property type="protein sequence ID" value="CAF1646743.1"/>
    <property type="molecule type" value="Genomic_DNA"/>
</dbReference>
<dbReference type="AlphaFoldDB" id="A0A816EHE7"/>
<evidence type="ECO:0000313" key="2">
    <source>
        <dbReference type="EMBL" id="CAF1646743.1"/>
    </source>
</evidence>
<keyword evidence="1" id="KW-1133">Transmembrane helix</keyword>
<evidence type="ECO:0000313" key="3">
    <source>
        <dbReference type="Proteomes" id="UP000663828"/>
    </source>
</evidence>
<feature type="transmembrane region" description="Helical" evidence="1">
    <location>
        <begin position="59"/>
        <end position="83"/>
    </location>
</feature>
<protein>
    <submittedName>
        <fullName evidence="2">Uncharacterized protein</fullName>
    </submittedName>
</protein>
<keyword evidence="3" id="KW-1185">Reference proteome</keyword>
<organism evidence="2 3">
    <name type="scientific">Adineta ricciae</name>
    <name type="common">Rotifer</name>
    <dbReference type="NCBI Taxonomy" id="249248"/>
    <lineage>
        <taxon>Eukaryota</taxon>
        <taxon>Metazoa</taxon>
        <taxon>Spiralia</taxon>
        <taxon>Gnathifera</taxon>
        <taxon>Rotifera</taxon>
        <taxon>Eurotatoria</taxon>
        <taxon>Bdelloidea</taxon>
        <taxon>Adinetida</taxon>
        <taxon>Adinetidae</taxon>
        <taxon>Adineta</taxon>
    </lineage>
</organism>
<keyword evidence="1" id="KW-0472">Membrane</keyword>
<keyword evidence="1" id="KW-0812">Transmembrane</keyword>
<evidence type="ECO:0000256" key="1">
    <source>
        <dbReference type="SAM" id="Phobius"/>
    </source>
</evidence>
<gene>
    <name evidence="2" type="ORF">XAT740_LOCUS54250</name>
</gene>
<sequence length="125" mass="13849">LYALFSGFIADDKLFNLSSEQKHDFTMSDLFHRVATTVKHNEKENVQSYAISSSYQQSVLPYLTILPAMCVITLTTFLPVYLVTRNLTTITATGATATTTVVPSAATTSWYIPRSPIDDLYATDV</sequence>
<accession>A0A816EHE7</accession>
<comment type="caution">
    <text evidence="2">The sequence shown here is derived from an EMBL/GenBank/DDBJ whole genome shotgun (WGS) entry which is preliminary data.</text>
</comment>
<feature type="non-terminal residue" evidence="2">
    <location>
        <position position="1"/>
    </location>
</feature>
<name>A0A816EHE7_ADIRI</name>
<reference evidence="2" key="1">
    <citation type="submission" date="2021-02" db="EMBL/GenBank/DDBJ databases">
        <authorList>
            <person name="Nowell W R."/>
        </authorList>
    </citation>
    <scope>NUCLEOTIDE SEQUENCE</scope>
</reference>
<proteinExistence type="predicted"/>
<dbReference type="Proteomes" id="UP000663828">
    <property type="component" value="Unassembled WGS sequence"/>
</dbReference>